<evidence type="ECO:0000256" key="7">
    <source>
        <dbReference type="ARBA" id="ARBA00022840"/>
    </source>
</evidence>
<comment type="catalytic activity">
    <reaction evidence="9 10">
        <text>oxaloacetate + ATP = phosphoenolpyruvate + ADP + CO2</text>
        <dbReference type="Rhea" id="RHEA:18617"/>
        <dbReference type="ChEBI" id="CHEBI:16452"/>
        <dbReference type="ChEBI" id="CHEBI:16526"/>
        <dbReference type="ChEBI" id="CHEBI:30616"/>
        <dbReference type="ChEBI" id="CHEBI:58702"/>
        <dbReference type="ChEBI" id="CHEBI:456216"/>
        <dbReference type="EC" id="4.1.1.49"/>
    </reaction>
</comment>
<evidence type="ECO:0000256" key="10">
    <source>
        <dbReference type="HAMAP-Rule" id="MF_00453"/>
    </source>
</evidence>
<evidence type="ECO:0000256" key="1">
    <source>
        <dbReference type="ARBA" id="ARBA00004742"/>
    </source>
</evidence>
<proteinExistence type="inferred from homology"/>
<comment type="similarity">
    <text evidence="2 10">Belongs to the phosphoenolpyruvate carboxykinase (ATP) family.</text>
</comment>
<feature type="binding site" evidence="10">
    <location>
        <position position="42"/>
    </location>
    <ligand>
        <name>substrate</name>
    </ligand>
</feature>
<feature type="binding site" evidence="10">
    <location>
        <position position="176"/>
    </location>
    <ligand>
        <name>Mn(2+)</name>
        <dbReference type="ChEBI" id="CHEBI:29035"/>
    </ligand>
</feature>
<comment type="caution">
    <text evidence="11">The sequence shown here is derived from an EMBL/GenBank/DDBJ whole genome shotgun (WGS) entry which is preliminary data.</text>
</comment>
<dbReference type="PANTHER" id="PTHR30031">
    <property type="entry name" value="PHOSPHOENOLPYRUVATE CARBOXYKINASE ATP"/>
    <property type="match status" value="1"/>
</dbReference>
<feature type="binding site" evidence="10">
    <location>
        <position position="232"/>
    </location>
    <ligand>
        <name>Mn(2+)</name>
        <dbReference type="ChEBI" id="CHEBI:29035"/>
    </ligand>
</feature>
<feature type="binding site" evidence="10">
    <location>
        <position position="176"/>
    </location>
    <ligand>
        <name>substrate</name>
    </ligand>
</feature>
<organism evidence="11 12">
    <name type="scientific">Alicyclobacillus cycloheptanicus</name>
    <dbReference type="NCBI Taxonomy" id="1457"/>
    <lineage>
        <taxon>Bacteria</taxon>
        <taxon>Bacillati</taxon>
        <taxon>Bacillota</taxon>
        <taxon>Bacilli</taxon>
        <taxon>Bacillales</taxon>
        <taxon>Alicyclobacillaceae</taxon>
        <taxon>Alicyclobacillus</taxon>
    </lineage>
</organism>
<dbReference type="Gene3D" id="3.40.449.10">
    <property type="entry name" value="Phosphoenolpyruvate Carboxykinase, domain 1"/>
    <property type="match status" value="1"/>
</dbReference>
<dbReference type="Gene3D" id="2.170.8.10">
    <property type="entry name" value="Phosphoenolpyruvate Carboxykinase, domain 2"/>
    <property type="match status" value="1"/>
</dbReference>
<comment type="function">
    <text evidence="10">Involved in the gluconeogenesis. Catalyzes the conversion of oxaloacetate (OAA) to phosphoenolpyruvate (PEP) through direct phosphoryl transfer between the nucleoside triphosphate and OAA.</text>
</comment>
<keyword evidence="8 10" id="KW-0456">Lyase</keyword>
<comment type="cofactor">
    <cofactor evidence="10">
        <name>Mn(2+)</name>
        <dbReference type="ChEBI" id="CHEBI:29035"/>
    </cofactor>
    <text evidence="10">Binds 1 Mn(2+) ion per subunit.</text>
</comment>
<feature type="binding site" evidence="10">
    <location>
        <position position="195"/>
    </location>
    <ligand>
        <name>Mn(2+)</name>
        <dbReference type="ChEBI" id="CHEBI:29035"/>
    </ligand>
</feature>
<evidence type="ECO:0000256" key="8">
    <source>
        <dbReference type="ARBA" id="ARBA00023239"/>
    </source>
</evidence>
<dbReference type="EC" id="4.1.1.49" evidence="3 10"/>
<keyword evidence="5 10" id="KW-0547">Nucleotide-binding</keyword>
<dbReference type="PIRSF" id="PIRSF006294">
    <property type="entry name" value="PEP_crbxkin"/>
    <property type="match status" value="1"/>
</dbReference>
<dbReference type="InterPro" id="IPR001272">
    <property type="entry name" value="PEP_carboxykinase_ATP"/>
</dbReference>
<evidence type="ECO:0000256" key="6">
    <source>
        <dbReference type="ARBA" id="ARBA00022793"/>
    </source>
</evidence>
<sequence length="496" mass="54778">MIQGTWKRLNSTELVEEAIRRGEGALLANGAFCAHTGKFTGRSPKDKFFVAYAGCPLPTERHQWITEAQFDRLFAKVQAHLQATGGYVFDGAVNQHPTHRVPVRFYTEFAWHNHFVQDLFLPGNPDVAPQYTVYGAPTLKAVPEEDGTRSETFIVIHLKRGIVLIGGTEYAGELKKSIFTLMHHHLAERGIMPMHCSASVGEAGDVALFFGLSGTGKTTLSADPARRLIGDDEHGWAEDGVFNMENGCYAKCIDLSREKEPDIYDAIRFGAVLENVVYDDARLPVYGDRSLTENTRAAYPLSFIRNIEPSGRGGHPQVIIFLSADASGVLPAVARLTPEDARKHYLLGYTSKLAGTERGVVSPEATFSACFGAPFLTDRPVRYADMLMERVALYDVPVYLLNTGWVGGVYGQVDRIPLKVTRDLVNRIIRGELNDVPTVRDDELFLNVPTEIPGVPDAYLHPQREPAHSADYGNRRVALAKSFADVLGDYLGVAER</sequence>
<evidence type="ECO:0000313" key="12">
    <source>
        <dbReference type="Proteomes" id="UP001232973"/>
    </source>
</evidence>
<dbReference type="InterPro" id="IPR013035">
    <property type="entry name" value="PEP_carboxykinase_C"/>
</dbReference>
<comment type="pathway">
    <text evidence="1 10">Carbohydrate biosynthesis; gluconeogenesis.</text>
</comment>
<dbReference type="PANTHER" id="PTHR30031:SF0">
    <property type="entry name" value="PHOSPHOENOLPYRUVATE CARBOXYKINASE (ATP)"/>
    <property type="match status" value="1"/>
</dbReference>
<feature type="binding site" evidence="10">
    <location>
        <position position="296"/>
    </location>
    <ligand>
        <name>ATP</name>
        <dbReference type="ChEBI" id="CHEBI:30616"/>
    </ligand>
</feature>
<dbReference type="HAMAP" id="MF_00453">
    <property type="entry name" value="PEPCK_ATP"/>
    <property type="match status" value="1"/>
</dbReference>
<dbReference type="Proteomes" id="UP001232973">
    <property type="component" value="Unassembled WGS sequence"/>
</dbReference>
<keyword evidence="12" id="KW-1185">Reference proteome</keyword>
<evidence type="ECO:0000256" key="3">
    <source>
        <dbReference type="ARBA" id="ARBA00012363"/>
    </source>
</evidence>
<dbReference type="Pfam" id="PF01293">
    <property type="entry name" value="PEPCK_ATP"/>
    <property type="match status" value="1"/>
</dbReference>
<feature type="binding site" evidence="10">
    <location>
        <position position="195"/>
    </location>
    <ligand>
        <name>ATP</name>
        <dbReference type="ChEBI" id="CHEBI:30616"/>
    </ligand>
</feature>
<protein>
    <recommendedName>
        <fullName evidence="3 10">Phosphoenolpyruvate carboxykinase (ATP)</fullName>
        <shortName evidence="10">PCK</shortName>
        <shortName evidence="10">PEP carboxykinase</shortName>
        <shortName evidence="10">PEPCK</shortName>
        <ecNumber evidence="3 10">4.1.1.49</ecNumber>
    </recommendedName>
</protein>
<keyword evidence="10" id="KW-0464">Manganese</keyword>
<dbReference type="PROSITE" id="PS00532">
    <property type="entry name" value="PEPCK_ATP"/>
    <property type="match status" value="1"/>
</dbReference>
<keyword evidence="4 10" id="KW-0312">Gluconeogenesis</keyword>
<accession>A0ABT9XED4</accession>
<keyword evidence="6 10" id="KW-0210">Decarboxylase</keyword>
<evidence type="ECO:0000256" key="9">
    <source>
        <dbReference type="ARBA" id="ARBA00047371"/>
    </source>
</evidence>
<feature type="binding site" evidence="10">
    <location>
        <begin position="415"/>
        <end position="416"/>
    </location>
    <ligand>
        <name>ATP</name>
        <dbReference type="ChEBI" id="CHEBI:30616"/>
    </ligand>
</feature>
<keyword evidence="10" id="KW-0479">Metal-binding</keyword>
<reference evidence="11 12" key="1">
    <citation type="submission" date="2023-07" db="EMBL/GenBank/DDBJ databases">
        <title>Genomic Encyclopedia of Type Strains, Phase IV (KMG-IV): sequencing the most valuable type-strain genomes for metagenomic binning, comparative biology and taxonomic classification.</title>
        <authorList>
            <person name="Goeker M."/>
        </authorList>
    </citation>
    <scope>NUCLEOTIDE SEQUENCE [LARGE SCALE GENOMIC DNA]</scope>
    <source>
        <strain evidence="11 12">DSM 4006</strain>
    </source>
</reference>
<dbReference type="InterPro" id="IPR008210">
    <property type="entry name" value="PEP_carboxykinase_N"/>
</dbReference>
<gene>
    <name evidence="10" type="primary">pckA</name>
    <name evidence="11" type="ORF">J2S03_000477</name>
</gene>
<feature type="binding site" evidence="10">
    <location>
        <begin position="211"/>
        <end position="219"/>
    </location>
    <ligand>
        <name>ATP</name>
        <dbReference type="ChEBI" id="CHEBI:30616"/>
    </ligand>
</feature>
<name>A0ABT9XED4_9BACL</name>
<feature type="binding site" evidence="10">
    <location>
        <position position="260"/>
    </location>
    <ligand>
        <name>ATP</name>
        <dbReference type="ChEBI" id="CHEBI:30616"/>
    </ligand>
</feature>
<dbReference type="RefSeq" id="WP_274455348.1">
    <property type="nucleotide sequence ID" value="NZ_CP067097.1"/>
</dbReference>
<feature type="binding site" evidence="10">
    <location>
        <position position="170"/>
    </location>
    <ligand>
        <name>substrate</name>
    </ligand>
</feature>
<dbReference type="NCBIfam" id="NF006821">
    <property type="entry name" value="PRK09344.1-3"/>
    <property type="match status" value="1"/>
</dbReference>
<keyword evidence="7 10" id="KW-0067">ATP-binding</keyword>
<feature type="binding site" evidence="10">
    <location>
        <position position="421"/>
    </location>
    <ligand>
        <name>ATP</name>
        <dbReference type="ChEBI" id="CHEBI:30616"/>
    </ligand>
</feature>
<evidence type="ECO:0000256" key="5">
    <source>
        <dbReference type="ARBA" id="ARBA00022741"/>
    </source>
</evidence>
<dbReference type="SUPFAM" id="SSF68923">
    <property type="entry name" value="PEP carboxykinase N-terminal domain"/>
    <property type="match status" value="1"/>
</dbReference>
<feature type="binding site" evidence="10">
    <location>
        <position position="296"/>
    </location>
    <ligand>
        <name>substrate</name>
    </ligand>
</feature>
<dbReference type="NCBIfam" id="NF006820">
    <property type="entry name" value="PRK09344.1-2"/>
    <property type="match status" value="1"/>
</dbReference>
<evidence type="ECO:0000256" key="2">
    <source>
        <dbReference type="ARBA" id="ARBA00006052"/>
    </source>
</evidence>
<dbReference type="GO" id="GO:0004612">
    <property type="term" value="F:phosphoenolpyruvate carboxykinase (ATP) activity"/>
    <property type="evidence" value="ECO:0007669"/>
    <property type="project" value="UniProtKB-EC"/>
</dbReference>
<dbReference type="SUPFAM" id="SSF53795">
    <property type="entry name" value="PEP carboxykinase-like"/>
    <property type="match status" value="1"/>
</dbReference>
<dbReference type="EMBL" id="JAUSTP010000002">
    <property type="protein sequence ID" value="MDQ0188665.1"/>
    <property type="molecule type" value="Genomic_DNA"/>
</dbReference>
<keyword evidence="10" id="KW-0963">Cytoplasm</keyword>
<feature type="binding site" evidence="10">
    <location>
        <position position="176"/>
    </location>
    <ligand>
        <name>ATP</name>
        <dbReference type="ChEBI" id="CHEBI:30616"/>
    </ligand>
</feature>
<dbReference type="Gene3D" id="3.90.228.20">
    <property type="match status" value="1"/>
</dbReference>
<evidence type="ECO:0000256" key="4">
    <source>
        <dbReference type="ARBA" id="ARBA00022432"/>
    </source>
</evidence>
<evidence type="ECO:0000313" key="11">
    <source>
        <dbReference type="EMBL" id="MDQ0188665.1"/>
    </source>
</evidence>
<dbReference type="InterPro" id="IPR015994">
    <property type="entry name" value="PEPCK_ATP_CS"/>
</dbReference>
<comment type="subcellular location">
    <subcellularLocation>
        <location evidence="10">Cytoplasm</location>
    </subcellularLocation>
</comment>